<dbReference type="Proteomes" id="UP000537825">
    <property type="component" value="Unassembled WGS sequence"/>
</dbReference>
<sequence length="101" mass="10848">MTGPQAKTCATCGRVIVAHAVYYRFSLVLEGEQDLLDPSDDLEGSPAEALAEMVRRLDEGSADPGELEAQVHWERTGVVCSECRAVAMRMLNTATGDSGPH</sequence>
<gene>
    <name evidence="1" type="ORF">GTZ93_41650</name>
</gene>
<protein>
    <submittedName>
        <fullName evidence="1">Uncharacterized protein</fullName>
    </submittedName>
</protein>
<name>A0A7X4YJ10_9BACT</name>
<organism evidence="1 2">
    <name type="scientific">Corallococcus exiguus</name>
    <dbReference type="NCBI Taxonomy" id="83462"/>
    <lineage>
        <taxon>Bacteria</taxon>
        <taxon>Pseudomonadati</taxon>
        <taxon>Myxococcota</taxon>
        <taxon>Myxococcia</taxon>
        <taxon>Myxococcales</taxon>
        <taxon>Cystobacterineae</taxon>
        <taxon>Myxococcaceae</taxon>
        <taxon>Corallococcus</taxon>
    </lineage>
</organism>
<dbReference type="RefSeq" id="WP_139918442.1">
    <property type="nucleotide sequence ID" value="NZ_CBCSLE010000013.1"/>
</dbReference>
<comment type="caution">
    <text evidence="1">The sequence shown here is derived from an EMBL/GenBank/DDBJ whole genome shotgun (WGS) entry which is preliminary data.</text>
</comment>
<keyword evidence="2" id="KW-1185">Reference proteome</keyword>
<accession>A0A7X4YJ10</accession>
<dbReference type="EMBL" id="JAAAPK010000022">
    <property type="protein sequence ID" value="NBC46310.1"/>
    <property type="molecule type" value="Genomic_DNA"/>
</dbReference>
<proteinExistence type="predicted"/>
<evidence type="ECO:0000313" key="2">
    <source>
        <dbReference type="Proteomes" id="UP000537825"/>
    </source>
</evidence>
<reference evidence="1 2" key="1">
    <citation type="submission" date="2020-01" db="EMBL/GenBank/DDBJ databases">
        <title>The draft genome sequence of Corallococcus exiguus DSM 14696.</title>
        <authorList>
            <person name="Zhang X."/>
            <person name="Zhu H."/>
        </authorList>
    </citation>
    <scope>NUCLEOTIDE SEQUENCE [LARGE SCALE GENOMIC DNA]</scope>
    <source>
        <strain evidence="1 2">DSM 14696</strain>
    </source>
</reference>
<dbReference type="AlphaFoldDB" id="A0A7X4YJ10"/>
<evidence type="ECO:0000313" key="1">
    <source>
        <dbReference type="EMBL" id="NBC46310.1"/>
    </source>
</evidence>